<gene>
    <name evidence="9" type="ORF">SAMN05878482_1246</name>
</gene>
<accession>A0A9X8RF91</accession>
<evidence type="ECO:0000313" key="9">
    <source>
        <dbReference type="EMBL" id="SIS15158.1"/>
    </source>
</evidence>
<feature type="domain" description="Major facilitator superfamily (MFS) profile" evidence="8">
    <location>
        <begin position="16"/>
        <end position="398"/>
    </location>
</feature>
<feature type="transmembrane region" description="Helical" evidence="7">
    <location>
        <begin position="216"/>
        <end position="240"/>
    </location>
</feature>
<comment type="subcellular location">
    <subcellularLocation>
        <location evidence="1">Cell membrane</location>
        <topology evidence="1">Multi-pass membrane protein</topology>
    </subcellularLocation>
</comment>
<organism evidence="9 10">
    <name type="scientific">Peribacillus simplex</name>
    <dbReference type="NCBI Taxonomy" id="1478"/>
    <lineage>
        <taxon>Bacteria</taxon>
        <taxon>Bacillati</taxon>
        <taxon>Bacillota</taxon>
        <taxon>Bacilli</taxon>
        <taxon>Bacillales</taxon>
        <taxon>Bacillaceae</taxon>
        <taxon>Peribacillus</taxon>
    </lineage>
</organism>
<keyword evidence="6 7" id="KW-0472">Membrane</keyword>
<dbReference type="GO" id="GO:0005886">
    <property type="term" value="C:plasma membrane"/>
    <property type="evidence" value="ECO:0007669"/>
    <property type="project" value="UniProtKB-SubCell"/>
</dbReference>
<evidence type="ECO:0000256" key="6">
    <source>
        <dbReference type="ARBA" id="ARBA00023136"/>
    </source>
</evidence>
<dbReference type="InterPro" id="IPR005829">
    <property type="entry name" value="Sugar_transporter_CS"/>
</dbReference>
<name>A0A9X8RF91_9BACI</name>
<sequence length="410" mass="44688">MIYYRGVIMKNQYFKAASGMYINYFLLGMVNIILASNMPSLTEQWDTDSTGISYLIAAIGIGRLLTYGLSGVLSDKFGRKPLVIVSSVIMGVFLIGIPFSPTYEMAFVFALLAGISNSAMDAGTYPALTEMFPESAGSASVMVKAFGSLGATILPLLILFLTRNQLFYGFSFLLPAVIYFMNMFFMLSASFPKSKSDAVSHEEGLHMNRFITEPKFWSEGVALIIIGFTSTALFTVSQIWLPSFGQEVAGMSSSGAIKLLSFYSVGSLISVLLLSILLNKWIKPVTVILLYPMITLLTVIIILTIHSPIVLSISSFFLGASTAGIFQLTIAIMTELFWRKKGTVTGIVATASSLASVILPIATGLIAKNGDISHIFLFDCFIATIGILAAAFVYYRYKKLTQHQTIFNHG</sequence>
<dbReference type="InterPro" id="IPR020846">
    <property type="entry name" value="MFS_dom"/>
</dbReference>
<dbReference type="Proteomes" id="UP000185829">
    <property type="component" value="Unassembled WGS sequence"/>
</dbReference>
<feature type="transmembrane region" description="Helical" evidence="7">
    <location>
        <begin position="285"/>
        <end position="303"/>
    </location>
</feature>
<dbReference type="InterPro" id="IPR036259">
    <property type="entry name" value="MFS_trans_sf"/>
</dbReference>
<comment type="caution">
    <text evidence="9">The sequence shown here is derived from an EMBL/GenBank/DDBJ whole genome shotgun (WGS) entry which is preliminary data.</text>
</comment>
<feature type="transmembrane region" description="Helical" evidence="7">
    <location>
        <begin position="167"/>
        <end position="187"/>
    </location>
</feature>
<dbReference type="PROSITE" id="PS50850">
    <property type="entry name" value="MFS"/>
    <property type="match status" value="1"/>
</dbReference>
<feature type="transmembrane region" description="Helical" evidence="7">
    <location>
        <begin position="372"/>
        <end position="395"/>
    </location>
</feature>
<evidence type="ECO:0000259" key="8">
    <source>
        <dbReference type="PROSITE" id="PS50850"/>
    </source>
</evidence>
<evidence type="ECO:0000256" key="4">
    <source>
        <dbReference type="ARBA" id="ARBA00022692"/>
    </source>
</evidence>
<dbReference type="SUPFAM" id="SSF103473">
    <property type="entry name" value="MFS general substrate transporter"/>
    <property type="match status" value="1"/>
</dbReference>
<feature type="transmembrane region" description="Helical" evidence="7">
    <location>
        <begin position="344"/>
        <end position="366"/>
    </location>
</feature>
<evidence type="ECO:0000313" key="10">
    <source>
        <dbReference type="Proteomes" id="UP000185829"/>
    </source>
</evidence>
<feature type="transmembrane region" description="Helical" evidence="7">
    <location>
        <begin position="21"/>
        <end position="39"/>
    </location>
</feature>
<evidence type="ECO:0000256" key="2">
    <source>
        <dbReference type="ARBA" id="ARBA00008335"/>
    </source>
</evidence>
<dbReference type="PROSITE" id="PS00216">
    <property type="entry name" value="SUGAR_TRANSPORT_1"/>
    <property type="match status" value="1"/>
</dbReference>
<dbReference type="EMBL" id="FTMX01000024">
    <property type="protein sequence ID" value="SIS15158.1"/>
    <property type="molecule type" value="Genomic_DNA"/>
</dbReference>
<dbReference type="InterPro" id="IPR051788">
    <property type="entry name" value="MFS_Transporter"/>
</dbReference>
<dbReference type="PANTHER" id="PTHR23514:SF3">
    <property type="entry name" value="BYPASS OF STOP CODON PROTEIN 6"/>
    <property type="match status" value="1"/>
</dbReference>
<keyword evidence="5 7" id="KW-1133">Transmembrane helix</keyword>
<dbReference type="Pfam" id="PF07690">
    <property type="entry name" value="MFS_1"/>
    <property type="match status" value="1"/>
</dbReference>
<feature type="transmembrane region" description="Helical" evidence="7">
    <location>
        <begin position="82"/>
        <end position="100"/>
    </location>
</feature>
<dbReference type="AlphaFoldDB" id="A0A9X8RF91"/>
<keyword evidence="3" id="KW-0813">Transport</keyword>
<feature type="transmembrane region" description="Helical" evidence="7">
    <location>
        <begin position="51"/>
        <end position="70"/>
    </location>
</feature>
<dbReference type="InterPro" id="IPR011701">
    <property type="entry name" value="MFS"/>
</dbReference>
<feature type="transmembrane region" description="Helical" evidence="7">
    <location>
        <begin position="309"/>
        <end position="332"/>
    </location>
</feature>
<proteinExistence type="inferred from homology"/>
<reference evidence="9 10" key="1">
    <citation type="submission" date="2017-01" db="EMBL/GenBank/DDBJ databases">
        <authorList>
            <person name="Varghese N."/>
            <person name="Submissions S."/>
        </authorList>
    </citation>
    <scope>NUCLEOTIDE SEQUENCE [LARGE SCALE GENOMIC DNA]</scope>
    <source>
        <strain evidence="9 10">RUG2-6</strain>
    </source>
</reference>
<feature type="transmembrane region" description="Helical" evidence="7">
    <location>
        <begin position="260"/>
        <end position="278"/>
    </location>
</feature>
<feature type="transmembrane region" description="Helical" evidence="7">
    <location>
        <begin position="106"/>
        <end position="129"/>
    </location>
</feature>
<dbReference type="GO" id="GO:0022857">
    <property type="term" value="F:transmembrane transporter activity"/>
    <property type="evidence" value="ECO:0007669"/>
    <property type="project" value="InterPro"/>
</dbReference>
<protein>
    <submittedName>
        <fullName evidence="9">Predicted arabinose efflux permease, MFS family</fullName>
    </submittedName>
</protein>
<evidence type="ECO:0000256" key="3">
    <source>
        <dbReference type="ARBA" id="ARBA00022448"/>
    </source>
</evidence>
<evidence type="ECO:0000256" key="5">
    <source>
        <dbReference type="ARBA" id="ARBA00022989"/>
    </source>
</evidence>
<evidence type="ECO:0000256" key="1">
    <source>
        <dbReference type="ARBA" id="ARBA00004651"/>
    </source>
</evidence>
<dbReference type="Gene3D" id="1.20.1250.20">
    <property type="entry name" value="MFS general substrate transporter like domains"/>
    <property type="match status" value="2"/>
</dbReference>
<comment type="similarity">
    <text evidence="2">Belongs to the major facilitator superfamily.</text>
</comment>
<evidence type="ECO:0000256" key="7">
    <source>
        <dbReference type="SAM" id="Phobius"/>
    </source>
</evidence>
<dbReference type="PANTHER" id="PTHR23514">
    <property type="entry name" value="BYPASS OF STOP CODON PROTEIN 6"/>
    <property type="match status" value="1"/>
</dbReference>
<feature type="transmembrane region" description="Helical" evidence="7">
    <location>
        <begin position="141"/>
        <end position="161"/>
    </location>
</feature>
<keyword evidence="4 7" id="KW-0812">Transmembrane</keyword>